<protein>
    <submittedName>
        <fullName evidence="1">Cupin</fullName>
    </submittedName>
</protein>
<dbReference type="InterPro" id="IPR011051">
    <property type="entry name" value="RmlC_Cupin_sf"/>
</dbReference>
<name>A0A923KZA9_9BURK</name>
<keyword evidence="2" id="KW-1185">Reference proteome</keyword>
<dbReference type="Gene3D" id="2.60.120.10">
    <property type="entry name" value="Jelly Rolls"/>
    <property type="match status" value="1"/>
</dbReference>
<dbReference type="Proteomes" id="UP000612361">
    <property type="component" value="Unassembled WGS sequence"/>
</dbReference>
<comment type="caution">
    <text evidence="1">The sequence shown here is derived from an EMBL/GenBank/DDBJ whole genome shotgun (WGS) entry which is preliminary data.</text>
</comment>
<reference evidence="1" key="1">
    <citation type="submission" date="2020-08" db="EMBL/GenBank/DDBJ databases">
        <title>Novel species isolated from subtropical streams in China.</title>
        <authorList>
            <person name="Lu H."/>
        </authorList>
    </citation>
    <scope>NUCLEOTIDE SEQUENCE</scope>
    <source>
        <strain evidence="1">CY7W</strain>
    </source>
</reference>
<gene>
    <name evidence="1" type="ORF">H8K47_10375</name>
</gene>
<dbReference type="InterPro" id="IPR014710">
    <property type="entry name" value="RmlC-like_jellyroll"/>
</dbReference>
<dbReference type="AlphaFoldDB" id="A0A923KZA9"/>
<proteinExistence type="predicted"/>
<sequence>MGAMTLDEHCIVLDAKLTATPVAHTPTMYQELDARFAQFQGCMLLSQHRFTEDWTCWEMHPHGDEVLYLLAGAATLYLFVNGTTQCVEFRQTGSVLVIPKGVWHTAKVAAACTILFITPGEGTVNGPDPRVQSGQQVF</sequence>
<accession>A0A923KZA9</accession>
<evidence type="ECO:0000313" key="1">
    <source>
        <dbReference type="EMBL" id="MBC3935765.1"/>
    </source>
</evidence>
<evidence type="ECO:0000313" key="2">
    <source>
        <dbReference type="Proteomes" id="UP000612361"/>
    </source>
</evidence>
<organism evidence="1 2">
    <name type="scientific">Undibacterium rugosum</name>
    <dbReference type="NCBI Taxonomy" id="2762291"/>
    <lineage>
        <taxon>Bacteria</taxon>
        <taxon>Pseudomonadati</taxon>
        <taxon>Pseudomonadota</taxon>
        <taxon>Betaproteobacteria</taxon>
        <taxon>Burkholderiales</taxon>
        <taxon>Oxalobacteraceae</taxon>
        <taxon>Undibacterium</taxon>
    </lineage>
</organism>
<dbReference type="EMBL" id="JACOGG010000009">
    <property type="protein sequence ID" value="MBC3935765.1"/>
    <property type="molecule type" value="Genomic_DNA"/>
</dbReference>
<dbReference type="RefSeq" id="WP_186881325.1">
    <property type="nucleotide sequence ID" value="NZ_JACOGG010000009.1"/>
</dbReference>
<dbReference type="SUPFAM" id="SSF51182">
    <property type="entry name" value="RmlC-like cupins"/>
    <property type="match status" value="1"/>
</dbReference>